<proteinExistence type="predicted"/>
<dbReference type="Proteomes" id="UP000887580">
    <property type="component" value="Unplaced"/>
</dbReference>
<reference evidence="2" key="1">
    <citation type="submission" date="2025-08" db="UniProtKB">
        <authorList>
            <consortium name="WormBaseParasite"/>
        </authorList>
    </citation>
    <scope>IDENTIFICATION</scope>
</reference>
<evidence type="ECO:0000313" key="2">
    <source>
        <dbReference type="WBParaSite" id="PS1159_v2.g20809.t1"/>
    </source>
</evidence>
<dbReference type="WBParaSite" id="PS1159_v2.g20809.t1">
    <property type="protein sequence ID" value="PS1159_v2.g20809.t1"/>
    <property type="gene ID" value="PS1159_v2.g20809"/>
</dbReference>
<organism evidence="1 2">
    <name type="scientific">Panagrolaimus sp. PS1159</name>
    <dbReference type="NCBI Taxonomy" id="55785"/>
    <lineage>
        <taxon>Eukaryota</taxon>
        <taxon>Metazoa</taxon>
        <taxon>Ecdysozoa</taxon>
        <taxon>Nematoda</taxon>
        <taxon>Chromadorea</taxon>
        <taxon>Rhabditida</taxon>
        <taxon>Tylenchina</taxon>
        <taxon>Panagrolaimomorpha</taxon>
        <taxon>Panagrolaimoidea</taxon>
        <taxon>Panagrolaimidae</taxon>
        <taxon>Panagrolaimus</taxon>
    </lineage>
</organism>
<evidence type="ECO:0000313" key="1">
    <source>
        <dbReference type="Proteomes" id="UP000887580"/>
    </source>
</evidence>
<sequence length="253" mass="29611">MKKRCNETGFQWFQRIDPKRVNRSTGIKQLDNFMKFGFGPGYVLEINGAGGSGKTEFCFTMMAETFSKHDNNNYIYYFDYTGAFNPLRFKEILMNRFGPKTEEQVNELLKRVISIIIRDEQIFLEALQRFKEVTKNRKVSLLIIENIGLILGGTVRSLPYFRARGRFIQERVYQAIQRISKEYFVPVVVTNHLRGWKISMNPALGKLWASLIYHHILIIRQKREFLMQNFDVKHGPTSAAIKFYITEKGITES</sequence>
<protein>
    <submittedName>
        <fullName evidence="2">DNA recombination and repair protein Rad51-like C-terminal domain-containing protein</fullName>
    </submittedName>
</protein>
<name>A0AC35FTR5_9BILA</name>
<accession>A0AC35FTR5</accession>